<evidence type="ECO:0000259" key="3">
    <source>
        <dbReference type="Pfam" id="PF00465"/>
    </source>
</evidence>
<evidence type="ECO:0000313" key="5">
    <source>
        <dbReference type="EMBL" id="MFC5629617.1"/>
    </source>
</evidence>
<evidence type="ECO:0000313" key="6">
    <source>
        <dbReference type="Proteomes" id="UP001596143"/>
    </source>
</evidence>
<dbReference type="RefSeq" id="WP_377902116.1">
    <property type="nucleotide sequence ID" value="NZ_JBHSPF010000064.1"/>
</dbReference>
<accession>A0ABW0U800</accession>
<evidence type="ECO:0000256" key="1">
    <source>
        <dbReference type="ARBA" id="ARBA00007358"/>
    </source>
</evidence>
<keyword evidence="6" id="KW-1185">Reference proteome</keyword>
<dbReference type="InterPro" id="IPR039697">
    <property type="entry name" value="Alcohol_dehydrogenase_Fe"/>
</dbReference>
<organism evidence="5 6">
    <name type="scientific">Aliibacillus thermotolerans</name>
    <dbReference type="NCBI Taxonomy" id="1834418"/>
    <lineage>
        <taxon>Bacteria</taxon>
        <taxon>Bacillati</taxon>
        <taxon>Bacillota</taxon>
        <taxon>Bacilli</taxon>
        <taxon>Bacillales</taxon>
        <taxon>Bacillaceae</taxon>
        <taxon>Aliibacillus</taxon>
    </lineage>
</organism>
<dbReference type="Pfam" id="PF25137">
    <property type="entry name" value="ADH_Fe_C"/>
    <property type="match status" value="1"/>
</dbReference>
<keyword evidence="2" id="KW-0560">Oxidoreductase</keyword>
<reference evidence="6" key="1">
    <citation type="journal article" date="2019" name="Int. J. Syst. Evol. Microbiol.">
        <title>The Global Catalogue of Microorganisms (GCM) 10K type strain sequencing project: providing services to taxonomists for standard genome sequencing and annotation.</title>
        <authorList>
            <consortium name="The Broad Institute Genomics Platform"/>
            <consortium name="The Broad Institute Genome Sequencing Center for Infectious Disease"/>
            <person name="Wu L."/>
            <person name="Ma J."/>
        </authorList>
    </citation>
    <scope>NUCLEOTIDE SEQUENCE [LARGE SCALE GENOMIC DNA]</scope>
    <source>
        <strain evidence="6">CGMCC 1.15790</strain>
    </source>
</reference>
<name>A0ABW0U800_9BACI</name>
<dbReference type="EMBL" id="JBHSPF010000064">
    <property type="protein sequence ID" value="MFC5629617.1"/>
    <property type="molecule type" value="Genomic_DNA"/>
</dbReference>
<dbReference type="InterPro" id="IPR001670">
    <property type="entry name" value="ADH_Fe/GldA"/>
</dbReference>
<dbReference type="SUPFAM" id="SSF56796">
    <property type="entry name" value="Dehydroquinate synthase-like"/>
    <property type="match status" value="1"/>
</dbReference>
<evidence type="ECO:0000256" key="2">
    <source>
        <dbReference type="ARBA" id="ARBA00023002"/>
    </source>
</evidence>
<proteinExistence type="inferred from homology"/>
<protein>
    <submittedName>
        <fullName evidence="5">Iron-containing alcohol dehydrogenase</fullName>
    </submittedName>
</protein>
<sequence length="385" mass="41389">MKRVIISKFMAPEIIFGEGALDQIGESFLRLGANKVLVVSDPGVCDAGWVEQALTHLKSVDLPYATFFNVTMNPKDDEVHEGAKVYQEEECDAVLGIGGGSSLDVAKAIAIIVSNGGSIHQYEGVDHIRRPLPPIIAVSTTAGSGSEVSQFSVIVNAKDGNKMTIVSKSLIPDIAIIDPETLMTKDPALTASTGLDVLTHAIEAYVSIVATPLTDVQATNAIRLVASNLRPSVASQTNKEAKNNMAMASLQAGLAFSNAILGAVHAMSHAIGGRYSLSHGEVNAILLPYVMEYNLMARPDRFQDIATFMGKDIRNMTQIEAAKASVSLVRELIEDIQAPKKLSEIGFQDKDLTFMSEIALQDACMITNPRDLTVEEVKSLYMRAL</sequence>
<dbReference type="Proteomes" id="UP001596143">
    <property type="component" value="Unassembled WGS sequence"/>
</dbReference>
<dbReference type="Gene3D" id="3.40.50.1970">
    <property type="match status" value="1"/>
</dbReference>
<dbReference type="Pfam" id="PF00465">
    <property type="entry name" value="Fe-ADH"/>
    <property type="match status" value="1"/>
</dbReference>
<dbReference type="Gene3D" id="1.20.1090.10">
    <property type="entry name" value="Dehydroquinate synthase-like - alpha domain"/>
    <property type="match status" value="1"/>
</dbReference>
<dbReference type="PANTHER" id="PTHR11496">
    <property type="entry name" value="ALCOHOL DEHYDROGENASE"/>
    <property type="match status" value="1"/>
</dbReference>
<dbReference type="PANTHER" id="PTHR11496:SF102">
    <property type="entry name" value="ALCOHOL DEHYDROGENASE 4"/>
    <property type="match status" value="1"/>
</dbReference>
<comment type="similarity">
    <text evidence="1">Belongs to the iron-containing alcohol dehydrogenase family.</text>
</comment>
<feature type="domain" description="Alcohol dehydrogenase iron-type/glycerol dehydrogenase GldA" evidence="3">
    <location>
        <begin position="12"/>
        <end position="179"/>
    </location>
</feature>
<evidence type="ECO:0000259" key="4">
    <source>
        <dbReference type="Pfam" id="PF25137"/>
    </source>
</evidence>
<comment type="caution">
    <text evidence="5">The sequence shown here is derived from an EMBL/GenBank/DDBJ whole genome shotgun (WGS) entry which is preliminary data.</text>
</comment>
<gene>
    <name evidence="5" type="ORF">ACFPTR_12225</name>
</gene>
<dbReference type="InterPro" id="IPR056798">
    <property type="entry name" value="ADH_Fe_C"/>
</dbReference>
<feature type="domain" description="Fe-containing alcohol dehydrogenase-like C-terminal" evidence="4">
    <location>
        <begin position="190"/>
        <end position="384"/>
    </location>
</feature>
<dbReference type="CDD" id="cd17814">
    <property type="entry name" value="Fe-ADH-like"/>
    <property type="match status" value="1"/>
</dbReference>